<feature type="region of interest" description="Disordered" evidence="1">
    <location>
        <begin position="319"/>
        <end position="376"/>
    </location>
</feature>
<accession>A0A2M7TUW2</accession>
<evidence type="ECO:0000256" key="1">
    <source>
        <dbReference type="SAM" id="MobiDB-lite"/>
    </source>
</evidence>
<proteinExistence type="predicted"/>
<organism evidence="2 3">
    <name type="scientific">Candidatus Roizmanbacteria bacterium CG_4_10_14_0_2_um_filter_39_13</name>
    <dbReference type="NCBI Taxonomy" id="1974825"/>
    <lineage>
        <taxon>Bacteria</taxon>
        <taxon>Candidatus Roizmaniibacteriota</taxon>
    </lineage>
</organism>
<protein>
    <submittedName>
        <fullName evidence="2">Uncharacterized protein</fullName>
    </submittedName>
</protein>
<dbReference type="AlphaFoldDB" id="A0A2M7TUW2"/>
<sequence>MAEVNRGELPGANRPRPVEQVADPLMAHFQRIDTLYASLDGITDVAEYEVALNDIEEQLPPTQRGSELTIEAAPAVDPDHTPLSQQHFADRAPERQLPVDDIEDDIHPMGENYPDGDIGAANRAARIQRALAARENPITDGPELEALRQKNDRTNARRRAAKQSTPTSEPASQPSPDQHPDQDSDDVLSPSSRVVPTPPSPVQVPPAPAQRAVPPAPPASEPSQPAQEPPHLAADQPASGSSLDEPQEAAPEREPFEPDMDAYNGAITRHGYDDLTTDELGELDHQLQILRGKELRAFDYDKFVAAWVKRLRAGGDKAIVEGTSGDQSPQPSLETARRGTKSVVERVGYGGGVHSEAEDDEGGIDGDEEIKSPEDMTADELQARIQELEAEIPAAETVAAEYDTIAEANRAKLERMWEVFVDAGDDEKVAQVDRLLEAISLSEEMHDKNKPQQ</sequence>
<feature type="compositionally biased region" description="Low complexity" evidence="1">
    <location>
        <begin position="221"/>
        <end position="230"/>
    </location>
</feature>
<feature type="region of interest" description="Disordered" evidence="1">
    <location>
        <begin position="57"/>
        <end position="120"/>
    </location>
</feature>
<reference evidence="3" key="1">
    <citation type="submission" date="2017-09" db="EMBL/GenBank/DDBJ databases">
        <title>Depth-based differentiation of microbial function through sediment-hosted aquifers and enrichment of novel symbionts in the deep terrestrial subsurface.</title>
        <authorList>
            <person name="Probst A.J."/>
            <person name="Ladd B."/>
            <person name="Jarett J.K."/>
            <person name="Geller-Mcgrath D.E."/>
            <person name="Sieber C.M.K."/>
            <person name="Emerson J.B."/>
            <person name="Anantharaman K."/>
            <person name="Thomas B.C."/>
            <person name="Malmstrom R."/>
            <person name="Stieglmeier M."/>
            <person name="Klingl A."/>
            <person name="Woyke T."/>
            <person name="Ryan C.M."/>
            <person name="Banfield J.F."/>
        </authorList>
    </citation>
    <scope>NUCLEOTIDE SEQUENCE [LARGE SCALE GENOMIC DNA]</scope>
</reference>
<name>A0A2M7TUW2_9BACT</name>
<feature type="region of interest" description="Disordered" evidence="1">
    <location>
        <begin position="132"/>
        <end position="268"/>
    </location>
</feature>
<comment type="caution">
    <text evidence="2">The sequence shown here is derived from an EMBL/GenBank/DDBJ whole genome shotgun (WGS) entry which is preliminary data.</text>
</comment>
<gene>
    <name evidence="2" type="ORF">COY16_06305</name>
</gene>
<feature type="compositionally biased region" description="Pro residues" evidence="1">
    <location>
        <begin position="196"/>
        <end position="220"/>
    </location>
</feature>
<feature type="compositionally biased region" description="Polar residues" evidence="1">
    <location>
        <begin position="162"/>
        <end position="171"/>
    </location>
</feature>
<feature type="compositionally biased region" description="Basic and acidic residues" evidence="1">
    <location>
        <begin position="88"/>
        <end position="98"/>
    </location>
</feature>
<feature type="compositionally biased region" description="Polar residues" evidence="1">
    <location>
        <begin position="324"/>
        <end position="333"/>
    </location>
</feature>
<evidence type="ECO:0000313" key="2">
    <source>
        <dbReference type="EMBL" id="PIZ61617.1"/>
    </source>
</evidence>
<dbReference type="EMBL" id="PFOB01000079">
    <property type="protein sequence ID" value="PIZ61617.1"/>
    <property type="molecule type" value="Genomic_DNA"/>
</dbReference>
<feature type="compositionally biased region" description="Acidic residues" evidence="1">
    <location>
        <begin position="357"/>
        <end position="368"/>
    </location>
</feature>
<feature type="compositionally biased region" description="Basic and acidic residues" evidence="1">
    <location>
        <begin position="145"/>
        <end position="155"/>
    </location>
</feature>
<dbReference type="Proteomes" id="UP000228503">
    <property type="component" value="Unassembled WGS sequence"/>
</dbReference>
<evidence type="ECO:0000313" key="3">
    <source>
        <dbReference type="Proteomes" id="UP000228503"/>
    </source>
</evidence>